<keyword evidence="1" id="KW-0456">Lyase</keyword>
<dbReference type="InterPro" id="IPR039556">
    <property type="entry name" value="ICL/PEPM"/>
</dbReference>
<dbReference type="OrthoDB" id="9785398at2"/>
<dbReference type="SUPFAM" id="SSF51621">
    <property type="entry name" value="Phosphoenolpyruvate/pyruvate domain"/>
    <property type="match status" value="1"/>
</dbReference>
<organism evidence="1 2">
    <name type="scientific">Shimia isoporae</name>
    <dbReference type="NCBI Taxonomy" id="647720"/>
    <lineage>
        <taxon>Bacteria</taxon>
        <taxon>Pseudomonadati</taxon>
        <taxon>Pseudomonadota</taxon>
        <taxon>Alphaproteobacteria</taxon>
        <taxon>Rhodobacterales</taxon>
        <taxon>Roseobacteraceae</taxon>
    </lineage>
</organism>
<dbReference type="Proteomes" id="UP000295673">
    <property type="component" value="Unassembled WGS sequence"/>
</dbReference>
<reference evidence="1 2" key="1">
    <citation type="submission" date="2019-03" db="EMBL/GenBank/DDBJ databases">
        <title>Genomic Encyclopedia of Archaeal and Bacterial Type Strains, Phase II (KMG-II): from individual species to whole genera.</title>
        <authorList>
            <person name="Goeker M."/>
        </authorList>
    </citation>
    <scope>NUCLEOTIDE SEQUENCE [LARGE SCALE GENOMIC DNA]</scope>
    <source>
        <strain evidence="1 2">DSM 26433</strain>
    </source>
</reference>
<name>A0A4R1NTZ8_9RHOB</name>
<proteinExistence type="predicted"/>
<protein>
    <submittedName>
        <fullName evidence="1">2-methylisocitrate lyase-like PEP mutase family enzyme</fullName>
    </submittedName>
</protein>
<dbReference type="InterPro" id="IPR015813">
    <property type="entry name" value="Pyrv/PenolPyrv_kinase-like_dom"/>
</dbReference>
<sequence length="256" mass="26960">MIDTPSSAQKAETLKALHLPGTPVVLYNIWDAGSAGAVAKAGAKALATGSWSVAEAQGFRDGESLPMEFLFSIVERIVATNDLPLTVDFEGGYAMAPEEVSLNVERLISAGAVGLNFEDRVVKGKGLHAIDEQTSRVKAVRAAGDQTGIPIVINARTDLFLQSKPEDHASHIPEALERAAAYAEAGGDSFFVPGLSDPDLIQKVCTESPLPVNVMLRDVTAQIAPLAALGVGRISFGPTPYAVAMKAITEQAKAFY</sequence>
<dbReference type="AlphaFoldDB" id="A0A4R1NTZ8"/>
<dbReference type="GO" id="GO:0016829">
    <property type="term" value="F:lyase activity"/>
    <property type="evidence" value="ECO:0007669"/>
    <property type="project" value="UniProtKB-KW"/>
</dbReference>
<dbReference type="InterPro" id="IPR040442">
    <property type="entry name" value="Pyrv_kinase-like_dom_sf"/>
</dbReference>
<dbReference type="CDD" id="cd00377">
    <property type="entry name" value="ICL_PEPM"/>
    <property type="match status" value="1"/>
</dbReference>
<dbReference type="EMBL" id="SMGR01000001">
    <property type="protein sequence ID" value="TCL08748.1"/>
    <property type="molecule type" value="Genomic_DNA"/>
</dbReference>
<comment type="caution">
    <text evidence="1">The sequence shown here is derived from an EMBL/GenBank/DDBJ whole genome shotgun (WGS) entry which is preliminary data.</text>
</comment>
<accession>A0A4R1NTZ8</accession>
<dbReference type="PANTHER" id="PTHR42905">
    <property type="entry name" value="PHOSPHOENOLPYRUVATE CARBOXYLASE"/>
    <property type="match status" value="1"/>
</dbReference>
<keyword evidence="2" id="KW-1185">Reference proteome</keyword>
<dbReference type="Gene3D" id="3.20.20.60">
    <property type="entry name" value="Phosphoenolpyruvate-binding domains"/>
    <property type="match status" value="1"/>
</dbReference>
<evidence type="ECO:0000313" key="2">
    <source>
        <dbReference type="Proteomes" id="UP000295673"/>
    </source>
</evidence>
<dbReference type="RefSeq" id="WP_132858847.1">
    <property type="nucleotide sequence ID" value="NZ_SMGR01000001.1"/>
</dbReference>
<dbReference type="Pfam" id="PF13714">
    <property type="entry name" value="PEP_mutase"/>
    <property type="match status" value="1"/>
</dbReference>
<gene>
    <name evidence="1" type="ORF">BXY66_0786</name>
</gene>
<dbReference type="PANTHER" id="PTHR42905:SF16">
    <property type="entry name" value="CARBOXYPHOSPHONOENOLPYRUVATE PHOSPHONOMUTASE-LIKE PROTEIN (AFU_ORTHOLOGUE AFUA_5G07230)"/>
    <property type="match status" value="1"/>
</dbReference>
<evidence type="ECO:0000313" key="1">
    <source>
        <dbReference type="EMBL" id="TCL08748.1"/>
    </source>
</evidence>